<sequence>MEYQFKGFQYPSLFKMVAQRPGGPPQVRLIGGNAPHYSVTSIQMNTLFARLEHIGRQLKACAESFGVPFQFTPWVGKTGVFKMKEFVDPNRDPEEVLVVLSVYPLRYIDEDLLSPPEKRHKILQSIRSLNPEAYIQGIVTASYSTPFFYRRFKEALYHFESQYDMLDTFLDRENADRFVFESEILGRAVLNIVGCEQTQLVKKVEKYNQSYASVSNAGFEQIPLNQDLKLQVQNILQSWHKNFMVADDLNYLLMGWKGRMLHALDVCRGPRV</sequence>
<proteinExistence type="predicted"/>
<keyword evidence="4" id="KW-1185">Reference proteome</keyword>
<dbReference type="Proteomes" id="UP000825935">
    <property type="component" value="Chromosome 14"/>
</dbReference>
<keyword evidence="1" id="KW-0805">Transcription regulation</keyword>
<dbReference type="OrthoDB" id="47276at2759"/>
<dbReference type="EMBL" id="CM035419">
    <property type="protein sequence ID" value="KAH7415279.1"/>
    <property type="molecule type" value="Genomic_DNA"/>
</dbReference>
<dbReference type="AlphaFoldDB" id="A0A8T2T8J7"/>
<reference evidence="3" key="1">
    <citation type="submission" date="2021-08" db="EMBL/GenBank/DDBJ databases">
        <title>WGS assembly of Ceratopteris richardii.</title>
        <authorList>
            <person name="Marchant D.B."/>
            <person name="Chen G."/>
            <person name="Jenkins J."/>
            <person name="Shu S."/>
            <person name="Leebens-Mack J."/>
            <person name="Grimwood J."/>
            <person name="Schmutz J."/>
            <person name="Soltis P."/>
            <person name="Soltis D."/>
            <person name="Chen Z.-H."/>
        </authorList>
    </citation>
    <scope>NUCLEOTIDE SEQUENCE</scope>
    <source>
        <strain evidence="3">Whitten #5841</strain>
        <tissue evidence="3">Leaf</tissue>
    </source>
</reference>
<comment type="caution">
    <text evidence="3">The sequence shown here is derived from an EMBL/GenBank/DDBJ whole genome shotgun (WGS) entry which is preliminary data.</text>
</comment>
<evidence type="ECO:0000313" key="4">
    <source>
        <dbReference type="Proteomes" id="UP000825935"/>
    </source>
</evidence>
<dbReference type="PROSITE" id="PS50985">
    <property type="entry name" value="GRAS"/>
    <property type="match status" value="1"/>
</dbReference>
<dbReference type="PANTHER" id="PTHR31636">
    <property type="entry name" value="OSJNBA0084A10.13 PROTEIN-RELATED"/>
    <property type="match status" value="1"/>
</dbReference>
<protein>
    <submittedName>
        <fullName evidence="3">Uncharacterized protein</fullName>
    </submittedName>
</protein>
<name>A0A8T2T8J7_CERRI</name>
<evidence type="ECO:0000256" key="2">
    <source>
        <dbReference type="ARBA" id="ARBA00023163"/>
    </source>
</evidence>
<dbReference type="InterPro" id="IPR005202">
    <property type="entry name" value="TF_GRAS"/>
</dbReference>
<evidence type="ECO:0000256" key="1">
    <source>
        <dbReference type="ARBA" id="ARBA00023015"/>
    </source>
</evidence>
<accession>A0A8T2T8J7</accession>
<dbReference type="OMA" id="AVEDCAW"/>
<dbReference type="Pfam" id="PF03514">
    <property type="entry name" value="GRAS"/>
    <property type="match status" value="1"/>
</dbReference>
<organism evidence="3 4">
    <name type="scientific">Ceratopteris richardii</name>
    <name type="common">Triangle waterfern</name>
    <dbReference type="NCBI Taxonomy" id="49495"/>
    <lineage>
        <taxon>Eukaryota</taxon>
        <taxon>Viridiplantae</taxon>
        <taxon>Streptophyta</taxon>
        <taxon>Embryophyta</taxon>
        <taxon>Tracheophyta</taxon>
        <taxon>Polypodiopsida</taxon>
        <taxon>Polypodiidae</taxon>
        <taxon>Polypodiales</taxon>
        <taxon>Pteridineae</taxon>
        <taxon>Pteridaceae</taxon>
        <taxon>Parkerioideae</taxon>
        <taxon>Ceratopteris</taxon>
    </lineage>
</organism>
<gene>
    <name evidence="3" type="ORF">KP509_14G035700</name>
</gene>
<evidence type="ECO:0000313" key="3">
    <source>
        <dbReference type="EMBL" id="KAH7415279.1"/>
    </source>
</evidence>
<keyword evidence="2" id="KW-0804">Transcription</keyword>